<proteinExistence type="predicted"/>
<reference evidence="1 2" key="1">
    <citation type="journal article" date="2018" name="Nat. Biotechnol.">
        <title>A standardized bacterial taxonomy based on genome phylogeny substantially revises the tree of life.</title>
        <authorList>
            <person name="Parks D.H."/>
            <person name="Chuvochina M."/>
            <person name="Waite D.W."/>
            <person name="Rinke C."/>
            <person name="Skarshewski A."/>
            <person name="Chaumeil P.A."/>
            <person name="Hugenholtz P."/>
        </authorList>
    </citation>
    <scope>NUCLEOTIDE SEQUENCE [LARGE SCALE GENOMIC DNA]</scope>
    <source>
        <strain evidence="1">UBA10045</strain>
    </source>
</reference>
<accession>A0A3D3G077</accession>
<dbReference type="EMBL" id="DPXL01000097">
    <property type="protein sequence ID" value="HCM31443.1"/>
    <property type="molecule type" value="Genomic_DNA"/>
</dbReference>
<dbReference type="AlphaFoldDB" id="A0A3D3G077"/>
<sequence>MTALLSSKEQVLAELSCIFSGQRKVRMINSVPAGAVGYDVWMGHTVYHKFDKDGFFYASGNTWTRHLSKQCWEITRIGCDLPERNKNLIPMVEDRGQFNLPAYSQSVPEYYRAGRRFVGD</sequence>
<name>A0A3D3G077_ACIRA</name>
<organism evidence="1 2">
    <name type="scientific">Acinetobacter radioresistens</name>
    <dbReference type="NCBI Taxonomy" id="40216"/>
    <lineage>
        <taxon>Bacteria</taxon>
        <taxon>Pseudomonadati</taxon>
        <taxon>Pseudomonadota</taxon>
        <taxon>Gammaproteobacteria</taxon>
        <taxon>Moraxellales</taxon>
        <taxon>Moraxellaceae</taxon>
        <taxon>Acinetobacter</taxon>
    </lineage>
</organism>
<protein>
    <submittedName>
        <fullName evidence="1">Uncharacterized protein</fullName>
    </submittedName>
</protein>
<dbReference type="Proteomes" id="UP000262257">
    <property type="component" value="Unassembled WGS sequence"/>
</dbReference>
<comment type="caution">
    <text evidence="1">The sequence shown here is derived from an EMBL/GenBank/DDBJ whole genome shotgun (WGS) entry which is preliminary data.</text>
</comment>
<gene>
    <name evidence="1" type="ORF">DIC32_07720</name>
</gene>
<evidence type="ECO:0000313" key="1">
    <source>
        <dbReference type="EMBL" id="HCM31443.1"/>
    </source>
</evidence>
<evidence type="ECO:0000313" key="2">
    <source>
        <dbReference type="Proteomes" id="UP000262257"/>
    </source>
</evidence>